<dbReference type="EMBL" id="QUBQ01000001">
    <property type="protein sequence ID" value="REK76023.1"/>
    <property type="molecule type" value="Genomic_DNA"/>
</dbReference>
<reference evidence="1 2" key="1">
    <citation type="submission" date="2018-08" db="EMBL/GenBank/DDBJ databases">
        <title>Paenibacillus sp. M4BSY-1, whole genome shotgun sequence.</title>
        <authorList>
            <person name="Tuo L."/>
        </authorList>
    </citation>
    <scope>NUCLEOTIDE SEQUENCE [LARGE SCALE GENOMIC DNA]</scope>
    <source>
        <strain evidence="1 2">M4BSY-1</strain>
    </source>
</reference>
<organism evidence="1 2">
    <name type="scientific">Paenibacillus paeoniae</name>
    <dbReference type="NCBI Taxonomy" id="2292705"/>
    <lineage>
        <taxon>Bacteria</taxon>
        <taxon>Bacillati</taxon>
        <taxon>Bacillota</taxon>
        <taxon>Bacilli</taxon>
        <taxon>Bacillales</taxon>
        <taxon>Paenibacillaceae</taxon>
        <taxon>Paenibacillus</taxon>
    </lineage>
</organism>
<comment type="caution">
    <text evidence="1">The sequence shown here is derived from an EMBL/GenBank/DDBJ whole genome shotgun (WGS) entry which is preliminary data.</text>
</comment>
<evidence type="ECO:0000313" key="1">
    <source>
        <dbReference type="EMBL" id="REK76023.1"/>
    </source>
</evidence>
<gene>
    <name evidence="1" type="ORF">DX130_02865</name>
</gene>
<protein>
    <submittedName>
        <fullName evidence="1">Uncharacterized protein</fullName>
    </submittedName>
</protein>
<dbReference type="Proteomes" id="UP000261905">
    <property type="component" value="Unassembled WGS sequence"/>
</dbReference>
<proteinExistence type="predicted"/>
<sequence>MSYTKPVIIDPYYAQPEWITSEITRKEFVPLSADATDHDVELFLILLFGFMGIPVDQSFQQSFEELLRQEEVALSGGIAFFQDEQRFVLPSCCCGVEGISEIIHSIQKQQSPWLGHDPFPGITYEGDKAFVWSDDPESCVSKGEMPIVFDYNELITSLEKSVEAMNQFIDGPLYEWIGKRDMLIADAVRDQMKKWLVKDSE</sequence>
<name>A0A371PIR0_9BACL</name>
<dbReference type="RefSeq" id="WP_116042671.1">
    <property type="nucleotide sequence ID" value="NZ_QUBQ01000001.1"/>
</dbReference>
<keyword evidence="2" id="KW-1185">Reference proteome</keyword>
<dbReference type="OrthoDB" id="581789at2"/>
<dbReference type="AlphaFoldDB" id="A0A371PIR0"/>
<evidence type="ECO:0000313" key="2">
    <source>
        <dbReference type="Proteomes" id="UP000261905"/>
    </source>
</evidence>
<accession>A0A371PIR0</accession>